<dbReference type="SUPFAM" id="SSF52047">
    <property type="entry name" value="RNI-like"/>
    <property type="match status" value="1"/>
</dbReference>
<evidence type="ECO:0000313" key="1">
    <source>
        <dbReference type="EMBL" id="KAK6507661.1"/>
    </source>
</evidence>
<keyword evidence="2" id="KW-1185">Reference proteome</keyword>
<organism evidence="1 2">
    <name type="scientific">Arthrobotrys musiformis</name>
    <dbReference type="NCBI Taxonomy" id="47236"/>
    <lineage>
        <taxon>Eukaryota</taxon>
        <taxon>Fungi</taxon>
        <taxon>Dikarya</taxon>
        <taxon>Ascomycota</taxon>
        <taxon>Pezizomycotina</taxon>
        <taxon>Orbiliomycetes</taxon>
        <taxon>Orbiliales</taxon>
        <taxon>Orbiliaceae</taxon>
        <taxon>Arthrobotrys</taxon>
    </lineage>
</organism>
<dbReference type="AlphaFoldDB" id="A0AAV9WGN0"/>
<gene>
    <name evidence="1" type="ORF">TWF481_006084</name>
</gene>
<name>A0AAV9WGN0_9PEZI</name>
<dbReference type="Proteomes" id="UP001370758">
    <property type="component" value="Unassembled WGS sequence"/>
</dbReference>
<dbReference type="Gene3D" id="3.80.10.10">
    <property type="entry name" value="Ribonuclease Inhibitor"/>
    <property type="match status" value="1"/>
</dbReference>
<proteinExistence type="predicted"/>
<evidence type="ECO:0000313" key="2">
    <source>
        <dbReference type="Proteomes" id="UP001370758"/>
    </source>
</evidence>
<protein>
    <recommendedName>
        <fullName evidence="3">F-box domain-containing protein</fullName>
    </recommendedName>
</protein>
<reference evidence="1 2" key="1">
    <citation type="submission" date="2023-08" db="EMBL/GenBank/DDBJ databases">
        <authorList>
            <person name="Palmer J.M."/>
        </authorList>
    </citation>
    <scope>NUCLEOTIDE SEQUENCE [LARGE SCALE GENOMIC DNA]</scope>
    <source>
        <strain evidence="1 2">TWF481</strain>
    </source>
</reference>
<accession>A0AAV9WGN0</accession>
<dbReference type="InterPro" id="IPR032675">
    <property type="entry name" value="LRR_dom_sf"/>
</dbReference>
<evidence type="ECO:0008006" key="3">
    <source>
        <dbReference type="Google" id="ProtNLM"/>
    </source>
</evidence>
<comment type="caution">
    <text evidence="1">The sequence shown here is derived from an EMBL/GenBank/DDBJ whole genome shotgun (WGS) entry which is preliminary data.</text>
</comment>
<dbReference type="EMBL" id="JAVHJL010000003">
    <property type="protein sequence ID" value="KAK6507661.1"/>
    <property type="molecule type" value="Genomic_DNA"/>
</dbReference>
<sequence>MSNRRLLADIVYSIVDYLPNEDLRAFRLVSRFTNEICVPKVYSTIIARLRDDGSWEENSKNLIESLLSNGYGRYVKDFSVIPSTDFVVELPPFAVNPAASTTISLVTAMGSIRSFVWFSSLKLGSESMECLLRSTTLTSLDIFGSRSITSIESLDLHWSTNLTALRVRCMSSINDLNMVRKLVSASPKLRQLHFDLHFACIPTFLDGYASDPLAYILSDQSRVNQGREEKLKLSELSVAWLRLTDHSFYWFDFIEATYLECLTIRQCSPSEGFWRNLALKKPPLKKLEIDGKGVTSGFQEFLQGLDVLEEFSIIGSGELKNGSTRETFSWKDLLGNWKSLKTVSILASSPGCFITPVDLLAALSAGGADHLENLTILIDYADWERLLEILPRFGCLKFIRIGNYRSFTPDQRVIQEDLLALKLAFKNHGRGGSTLNLTYVIGADS</sequence>